<keyword evidence="3" id="KW-1185">Reference proteome</keyword>
<dbReference type="SMART" id="SM00986">
    <property type="entry name" value="UDG"/>
    <property type="match status" value="1"/>
</dbReference>
<dbReference type="SMART" id="SM00987">
    <property type="entry name" value="UreE_C"/>
    <property type="match status" value="1"/>
</dbReference>
<dbReference type="CDD" id="cd10033">
    <property type="entry name" value="UDG_like"/>
    <property type="match status" value="1"/>
</dbReference>
<comment type="caution">
    <text evidence="2">The sequence shown here is derived from an EMBL/GenBank/DDBJ whole genome shotgun (WGS) entry which is preliminary data.</text>
</comment>
<evidence type="ECO:0000259" key="1">
    <source>
        <dbReference type="SMART" id="SM00986"/>
    </source>
</evidence>
<dbReference type="Proteomes" id="UP001497045">
    <property type="component" value="Unassembled WGS sequence"/>
</dbReference>
<dbReference type="Pfam" id="PF03167">
    <property type="entry name" value="UDG"/>
    <property type="match status" value="1"/>
</dbReference>
<evidence type="ECO:0000313" key="2">
    <source>
        <dbReference type="EMBL" id="MEL1251282.1"/>
    </source>
</evidence>
<evidence type="ECO:0000313" key="3">
    <source>
        <dbReference type="Proteomes" id="UP001497045"/>
    </source>
</evidence>
<dbReference type="InterPro" id="IPR036895">
    <property type="entry name" value="Uracil-DNA_glycosylase-like_sf"/>
</dbReference>
<protein>
    <submittedName>
        <fullName evidence="2">Uracil-DNA glycosylase family protein</fullName>
    </submittedName>
</protein>
<dbReference type="PANTHER" id="PTHR42160:SF1">
    <property type="entry name" value="URACIL-DNA GLYCOSYLASE SUPERFAMILY PROTEIN"/>
    <property type="match status" value="1"/>
</dbReference>
<dbReference type="SUPFAM" id="SSF52141">
    <property type="entry name" value="Uracil-DNA glycosylase-like"/>
    <property type="match status" value="1"/>
</dbReference>
<dbReference type="Gene3D" id="3.40.470.10">
    <property type="entry name" value="Uracil-DNA glycosylase-like domain"/>
    <property type="match status" value="1"/>
</dbReference>
<name>A0ABU9IFU6_9SPHN</name>
<proteinExistence type="predicted"/>
<dbReference type="InterPro" id="IPR047124">
    <property type="entry name" value="HI_0220.2"/>
</dbReference>
<dbReference type="RefSeq" id="WP_341673841.1">
    <property type="nucleotide sequence ID" value="NZ_JBBYHV010000002.1"/>
</dbReference>
<reference evidence="2 3" key="1">
    <citation type="submission" date="2024-04" db="EMBL/GenBank/DDBJ databases">
        <title>Aurantiacibacter sp. DGU6 16S ribosomal RNA gene Genome sequencing and assembly.</title>
        <authorList>
            <person name="Park S."/>
        </authorList>
    </citation>
    <scope>NUCLEOTIDE SEQUENCE [LARGE SCALE GENOMIC DNA]</scope>
    <source>
        <strain evidence="2 3">DGU6</strain>
    </source>
</reference>
<gene>
    <name evidence="2" type="ORF">AAEO60_11420</name>
</gene>
<feature type="domain" description="Uracil-DNA glycosylase-like" evidence="1">
    <location>
        <begin position="32"/>
        <end position="188"/>
    </location>
</feature>
<organism evidence="2 3">
    <name type="scientific">Aurantiacibacter gilvus</name>
    <dbReference type="NCBI Taxonomy" id="3139141"/>
    <lineage>
        <taxon>Bacteria</taxon>
        <taxon>Pseudomonadati</taxon>
        <taxon>Pseudomonadota</taxon>
        <taxon>Alphaproteobacteria</taxon>
        <taxon>Sphingomonadales</taxon>
        <taxon>Erythrobacteraceae</taxon>
        <taxon>Aurantiacibacter</taxon>
    </lineage>
</organism>
<dbReference type="InterPro" id="IPR005122">
    <property type="entry name" value="Uracil-DNA_glycosylase-like"/>
</dbReference>
<dbReference type="PANTHER" id="PTHR42160">
    <property type="entry name" value="URACIL-DNA GLYCOSYLASE SUPERFAMILY PROTEIN"/>
    <property type="match status" value="1"/>
</dbReference>
<dbReference type="EMBL" id="JBBYHV010000002">
    <property type="protein sequence ID" value="MEL1251282.1"/>
    <property type="molecule type" value="Genomic_DNA"/>
</dbReference>
<accession>A0ABU9IFU6</accession>
<sequence>MTSPAALADKQLLASVRGCRNCASLPLGPRPILQWDPAAKILIAGQAPGSRTHAKGIPFDDPSGDRLRQWLGVDRETFYDPALFAIVPMAFCYPGTGSSGDLPPPPVCADLWRQDLLRRLGQVQLTIVLGQYAASWHCEGPRQTVTQAVSRWRETLPEQVVLPHPSPRNQRWLAQNPWFESDLLGVLRERVSAILAAA</sequence>